<dbReference type="OrthoDB" id="1431790at2"/>
<feature type="signal peptide" evidence="1">
    <location>
        <begin position="1"/>
        <end position="21"/>
    </location>
</feature>
<evidence type="ECO:0000256" key="1">
    <source>
        <dbReference type="SAM" id="SignalP"/>
    </source>
</evidence>
<protein>
    <recommendedName>
        <fullName evidence="4">DUF2846 domain-containing protein</fullName>
    </recommendedName>
</protein>
<organism evidence="2 3">
    <name type="scientific">Polaribacter aestuariivivens</name>
    <dbReference type="NCBI Taxonomy" id="2304626"/>
    <lineage>
        <taxon>Bacteria</taxon>
        <taxon>Pseudomonadati</taxon>
        <taxon>Bacteroidota</taxon>
        <taxon>Flavobacteriia</taxon>
        <taxon>Flavobacteriales</taxon>
        <taxon>Flavobacteriaceae</taxon>
    </lineage>
</organism>
<feature type="chain" id="PRO_5024439575" description="DUF2846 domain-containing protein" evidence="1">
    <location>
        <begin position="22"/>
        <end position="157"/>
    </location>
</feature>
<keyword evidence="3" id="KW-1185">Reference proteome</keyword>
<dbReference type="RefSeq" id="WP_138534254.1">
    <property type="nucleotide sequence ID" value="NZ_VANR01000001.1"/>
</dbReference>
<gene>
    <name evidence="2" type="ORF">FDT66_00825</name>
</gene>
<name>A0A5S3N9S8_9FLAO</name>
<evidence type="ECO:0000313" key="2">
    <source>
        <dbReference type="EMBL" id="TMM32041.1"/>
    </source>
</evidence>
<proteinExistence type="predicted"/>
<reference evidence="2 3" key="1">
    <citation type="submission" date="2019-05" db="EMBL/GenBank/DDBJ databases">
        <title>Polaribacter aestuariivivens sp. nov., isolated from a tidal flat.</title>
        <authorList>
            <person name="Yoon J.-H."/>
        </authorList>
    </citation>
    <scope>NUCLEOTIDE SEQUENCE [LARGE SCALE GENOMIC DNA]</scope>
    <source>
        <strain evidence="2 3">DBTF-3</strain>
    </source>
</reference>
<evidence type="ECO:0008006" key="4">
    <source>
        <dbReference type="Google" id="ProtNLM"/>
    </source>
</evidence>
<accession>A0A5S3N9S8</accession>
<dbReference type="AlphaFoldDB" id="A0A5S3N9S8"/>
<comment type="caution">
    <text evidence="2">The sequence shown here is derived from an EMBL/GenBank/DDBJ whole genome shotgun (WGS) entry which is preliminary data.</text>
</comment>
<dbReference type="Proteomes" id="UP000307140">
    <property type="component" value="Unassembled WGS sequence"/>
</dbReference>
<keyword evidence="1" id="KW-0732">Signal</keyword>
<dbReference type="EMBL" id="VANR01000001">
    <property type="protein sequence ID" value="TMM32041.1"/>
    <property type="molecule type" value="Genomic_DNA"/>
</dbReference>
<sequence>MNTIKKKLSLFIILISLYANAQNPLMKLGFQSANIELTENETVYQEEPIINNQTFTYKYKGGDVVVTFNGDEHVEMYNNKRNHIKSSIVWISKNECIITLDEITLPDFPFSPGNSLKMKITEVKGKTIYYESTLAGRTWEGKMTQIENLQEDMIASN</sequence>
<evidence type="ECO:0000313" key="3">
    <source>
        <dbReference type="Proteomes" id="UP000307140"/>
    </source>
</evidence>